<protein>
    <submittedName>
        <fullName evidence="1">Uncharacterized protein</fullName>
    </submittedName>
</protein>
<reference evidence="1" key="1">
    <citation type="submission" date="2023-04" db="EMBL/GenBank/DDBJ databases">
        <authorList>
            <person name="Vijverberg K."/>
            <person name="Xiong W."/>
            <person name="Schranz E."/>
        </authorList>
    </citation>
    <scope>NUCLEOTIDE SEQUENCE</scope>
</reference>
<dbReference type="EMBL" id="OX465077">
    <property type="protein sequence ID" value="CAI9268436.1"/>
    <property type="molecule type" value="Genomic_DNA"/>
</dbReference>
<evidence type="ECO:0000313" key="2">
    <source>
        <dbReference type="Proteomes" id="UP001177003"/>
    </source>
</evidence>
<dbReference type="AlphaFoldDB" id="A0AA35V0B2"/>
<keyword evidence="2" id="KW-1185">Reference proteome</keyword>
<dbReference type="Proteomes" id="UP001177003">
    <property type="component" value="Chromosome 1"/>
</dbReference>
<name>A0AA35V0B2_LACSI</name>
<proteinExistence type="predicted"/>
<organism evidence="1 2">
    <name type="scientific">Lactuca saligna</name>
    <name type="common">Willowleaf lettuce</name>
    <dbReference type="NCBI Taxonomy" id="75948"/>
    <lineage>
        <taxon>Eukaryota</taxon>
        <taxon>Viridiplantae</taxon>
        <taxon>Streptophyta</taxon>
        <taxon>Embryophyta</taxon>
        <taxon>Tracheophyta</taxon>
        <taxon>Spermatophyta</taxon>
        <taxon>Magnoliopsida</taxon>
        <taxon>eudicotyledons</taxon>
        <taxon>Gunneridae</taxon>
        <taxon>Pentapetalae</taxon>
        <taxon>asterids</taxon>
        <taxon>campanulids</taxon>
        <taxon>Asterales</taxon>
        <taxon>Asteraceae</taxon>
        <taxon>Cichorioideae</taxon>
        <taxon>Cichorieae</taxon>
        <taxon>Lactucinae</taxon>
        <taxon>Lactuca</taxon>
    </lineage>
</organism>
<sequence length="159" mass="17579">MVLVFAGIEANISLEMAPCDHYQGNLCHQEVDLVEALPLLYMKNFAFHLTLLLICPWGCKRGKVLPSDEETEFNDVSLRPRKIHKTVYVHLLLGGIGDVTGDKFVLPGQKKITLVPSSLKASPSPFIGSFSVDPGSSSMLRGCTRHIRRFFPIGQAFHG</sequence>
<accession>A0AA35V0B2</accession>
<gene>
    <name evidence="1" type="ORF">LSALG_LOCUS8863</name>
</gene>
<evidence type="ECO:0000313" key="1">
    <source>
        <dbReference type="EMBL" id="CAI9268436.1"/>
    </source>
</evidence>